<keyword evidence="3" id="KW-1185">Reference proteome</keyword>
<gene>
    <name evidence="2" type="ORF">BDZ85DRAFT_282011</name>
</gene>
<evidence type="ECO:0000313" key="3">
    <source>
        <dbReference type="Proteomes" id="UP000799538"/>
    </source>
</evidence>
<feature type="compositionally biased region" description="Polar residues" evidence="1">
    <location>
        <begin position="289"/>
        <end position="301"/>
    </location>
</feature>
<evidence type="ECO:0000256" key="1">
    <source>
        <dbReference type="SAM" id="MobiDB-lite"/>
    </source>
</evidence>
<proteinExistence type="predicted"/>
<feature type="region of interest" description="Disordered" evidence="1">
    <location>
        <begin position="226"/>
        <end position="314"/>
    </location>
</feature>
<reference evidence="3" key="1">
    <citation type="journal article" date="2020" name="Stud. Mycol.">
        <title>101 Dothideomycetes genomes: A test case for predicting lifestyles and emergence of pathogens.</title>
        <authorList>
            <person name="Haridas S."/>
            <person name="Albert R."/>
            <person name="Binder M."/>
            <person name="Bloem J."/>
            <person name="LaButti K."/>
            <person name="Salamov A."/>
            <person name="Andreopoulos B."/>
            <person name="Baker S."/>
            <person name="Barry K."/>
            <person name="Bills G."/>
            <person name="Bluhm B."/>
            <person name="Cannon C."/>
            <person name="Castanera R."/>
            <person name="Culley D."/>
            <person name="Daum C."/>
            <person name="Ezra D."/>
            <person name="Gonzalez J."/>
            <person name="Henrissat B."/>
            <person name="Kuo A."/>
            <person name="Liang C."/>
            <person name="Lipzen A."/>
            <person name="Lutzoni F."/>
            <person name="Magnuson J."/>
            <person name="Mondo S."/>
            <person name="Nolan M."/>
            <person name="Ohm R."/>
            <person name="Pangilinan J."/>
            <person name="Park H.-J."/>
            <person name="Ramirez L."/>
            <person name="Alfaro M."/>
            <person name="Sun H."/>
            <person name="Tritt A."/>
            <person name="Yoshinaga Y."/>
            <person name="Zwiers L.-H."/>
            <person name="Turgeon B."/>
            <person name="Goodwin S."/>
            <person name="Spatafora J."/>
            <person name="Crous P."/>
            <person name="Grigoriev I."/>
        </authorList>
    </citation>
    <scope>NUCLEOTIDE SEQUENCE [LARGE SCALE GENOMIC DNA]</scope>
    <source>
        <strain evidence="3">CECT 20119</strain>
    </source>
</reference>
<dbReference type="EMBL" id="ML992507">
    <property type="protein sequence ID" value="KAF2222970.1"/>
    <property type="molecule type" value="Genomic_DNA"/>
</dbReference>
<dbReference type="AlphaFoldDB" id="A0A6A6GC71"/>
<accession>A0A6A6GC71</accession>
<sequence>MTETTIFKASCGHSQVWSHGKPSQDPPEQEDNIVISFMGLCEDCHRHRADADTGYVYITRNCTIVMTHADVCLEEIIGLLNENERTLHRQLIAESSIVAMLAALIEKVSLGIPTRGEPDETGPKQLQDSFPVRFRSVLERFGKEGLHITRYLIAGCPHLDADINTGRLENDTMVQAIRANLQSLRRRCLIGFAGNRVRHQRSSTAPPPLTAVFSILGPVDAISDTGGETSSISWESDSQADIQGTGFSTRRGSMTDKSVMISEGSMSVGDSTSDSLDSSVSEWQLLNPDRNTAAVSTTTTRADPETSDADSREN</sequence>
<dbReference type="OrthoDB" id="10357216at2759"/>
<dbReference type="Proteomes" id="UP000799538">
    <property type="component" value="Unassembled WGS sequence"/>
</dbReference>
<organism evidence="2 3">
    <name type="scientific">Elsinoe ampelina</name>
    <dbReference type="NCBI Taxonomy" id="302913"/>
    <lineage>
        <taxon>Eukaryota</taxon>
        <taxon>Fungi</taxon>
        <taxon>Dikarya</taxon>
        <taxon>Ascomycota</taxon>
        <taxon>Pezizomycotina</taxon>
        <taxon>Dothideomycetes</taxon>
        <taxon>Dothideomycetidae</taxon>
        <taxon>Myriangiales</taxon>
        <taxon>Elsinoaceae</taxon>
        <taxon>Elsinoe</taxon>
    </lineage>
</organism>
<feature type="compositionally biased region" description="Polar residues" evidence="1">
    <location>
        <begin position="226"/>
        <end position="256"/>
    </location>
</feature>
<name>A0A6A6GC71_9PEZI</name>
<evidence type="ECO:0000313" key="2">
    <source>
        <dbReference type="EMBL" id="KAF2222970.1"/>
    </source>
</evidence>
<protein>
    <submittedName>
        <fullName evidence="2">Uncharacterized protein</fullName>
    </submittedName>
</protein>
<feature type="compositionally biased region" description="Low complexity" evidence="1">
    <location>
        <begin position="267"/>
        <end position="281"/>
    </location>
</feature>